<comment type="similarity">
    <text evidence="7">Belongs to the DHHC palmitoyltransferase family.</text>
</comment>
<evidence type="ECO:0000256" key="3">
    <source>
        <dbReference type="ARBA" id="ARBA00022692"/>
    </source>
</evidence>
<dbReference type="GO" id="GO:0019706">
    <property type="term" value="F:protein-cysteine S-palmitoyltransferase activity"/>
    <property type="evidence" value="ECO:0007669"/>
    <property type="project" value="UniProtKB-EC"/>
</dbReference>
<dbReference type="PANTHER" id="PTHR22883:SF203">
    <property type="entry name" value="PALMITOYLTRANSFERASE"/>
    <property type="match status" value="1"/>
</dbReference>
<keyword evidence="11" id="KW-1185">Reference proteome</keyword>
<comment type="caution">
    <text evidence="10">The sequence shown here is derived from an EMBL/GenBank/DDBJ whole genome shotgun (WGS) entry which is preliminary data.</text>
</comment>
<dbReference type="PANTHER" id="PTHR22883">
    <property type="entry name" value="ZINC FINGER DHHC DOMAIN CONTAINING PROTEIN"/>
    <property type="match status" value="1"/>
</dbReference>
<proteinExistence type="inferred from homology"/>
<evidence type="ECO:0000259" key="9">
    <source>
        <dbReference type="Pfam" id="PF01529"/>
    </source>
</evidence>
<keyword evidence="2 7" id="KW-0808">Transferase</keyword>
<evidence type="ECO:0000256" key="1">
    <source>
        <dbReference type="ARBA" id="ARBA00004141"/>
    </source>
</evidence>
<evidence type="ECO:0000256" key="4">
    <source>
        <dbReference type="ARBA" id="ARBA00022989"/>
    </source>
</evidence>
<keyword evidence="5 7" id="KW-0472">Membrane</keyword>
<feature type="compositionally biased region" description="Basic and acidic residues" evidence="8">
    <location>
        <begin position="309"/>
        <end position="321"/>
    </location>
</feature>
<feature type="domain" description="Palmitoyltransferase DHHC" evidence="9">
    <location>
        <begin position="89"/>
        <end position="226"/>
    </location>
</feature>
<dbReference type="Pfam" id="PF01529">
    <property type="entry name" value="DHHC"/>
    <property type="match status" value="1"/>
</dbReference>
<accession>A0AAU9J9J7</accession>
<dbReference type="EC" id="2.3.1.225" evidence="7"/>
<keyword evidence="3 7" id="KW-0812">Transmembrane</keyword>
<dbReference type="PROSITE" id="PS50216">
    <property type="entry name" value="DHHC"/>
    <property type="match status" value="1"/>
</dbReference>
<dbReference type="GO" id="GO:0016020">
    <property type="term" value="C:membrane"/>
    <property type="evidence" value="ECO:0007669"/>
    <property type="project" value="UniProtKB-SubCell"/>
</dbReference>
<dbReference type="GO" id="GO:0005783">
    <property type="term" value="C:endoplasmic reticulum"/>
    <property type="evidence" value="ECO:0007669"/>
    <property type="project" value="TreeGrafter"/>
</dbReference>
<feature type="transmembrane region" description="Helical" evidence="7">
    <location>
        <begin position="140"/>
        <end position="163"/>
    </location>
</feature>
<evidence type="ECO:0000313" key="11">
    <source>
        <dbReference type="Proteomes" id="UP001162131"/>
    </source>
</evidence>
<name>A0AAU9J9J7_9CILI</name>
<comment type="domain">
    <text evidence="7">The DHHC domain is required for palmitoyltransferase activity.</text>
</comment>
<keyword evidence="4 7" id="KW-1133">Transmembrane helix</keyword>
<dbReference type="GO" id="GO:0005794">
    <property type="term" value="C:Golgi apparatus"/>
    <property type="evidence" value="ECO:0007669"/>
    <property type="project" value="TreeGrafter"/>
</dbReference>
<sequence length="359" mass="41135">MKKNGFQRPFHTLQIIAWALIGSITVLFYVFVIPVFPNELQIMIGIIFSAFFLLTLILGFLCTFIDPTDPAIHEELIAKKEMKDFDLKKYPKICQMCKAHVHADSKHCRECERCVDHFDHHCKWLNNCIGRRNYKLFVKLIWSLEVLVSIITICGSAAFNEILNGQAFKERLEENLNITGDGIYCYLVAVCFMVVVSGLVAIANAQLIGFHTWLMLKKLTTYEYILSKRKAKKYEVVEVTVNNSKVVMEEIPLEEIFEPYIDNPEYAESKPIRNIRNSSGTVVPVNWNELQKFTNSNFTLQNPADNENEVEKEMKVAKEENAQEDPSMENENSCRLGIEEKSKENLNDTTAIENSGISA</sequence>
<dbReference type="EMBL" id="CAJZBQ010000027">
    <property type="protein sequence ID" value="CAG9320957.1"/>
    <property type="molecule type" value="Genomic_DNA"/>
</dbReference>
<feature type="region of interest" description="Disordered" evidence="8">
    <location>
        <begin position="298"/>
        <end position="359"/>
    </location>
</feature>
<comment type="subcellular location">
    <subcellularLocation>
        <location evidence="1">Membrane</location>
        <topology evidence="1">Multi-pass membrane protein</topology>
    </subcellularLocation>
</comment>
<evidence type="ECO:0000256" key="7">
    <source>
        <dbReference type="RuleBase" id="RU079119"/>
    </source>
</evidence>
<protein>
    <recommendedName>
        <fullName evidence="7">Palmitoyltransferase</fullName>
        <ecNumber evidence="7">2.3.1.225</ecNumber>
    </recommendedName>
</protein>
<dbReference type="InterPro" id="IPR001594">
    <property type="entry name" value="Palmitoyltrfase_DHHC"/>
</dbReference>
<dbReference type="AlphaFoldDB" id="A0AAU9J9J7"/>
<evidence type="ECO:0000256" key="6">
    <source>
        <dbReference type="ARBA" id="ARBA00023315"/>
    </source>
</evidence>
<evidence type="ECO:0000256" key="2">
    <source>
        <dbReference type="ARBA" id="ARBA00022679"/>
    </source>
</evidence>
<reference evidence="10" key="1">
    <citation type="submission" date="2021-09" db="EMBL/GenBank/DDBJ databases">
        <authorList>
            <consortium name="AG Swart"/>
            <person name="Singh M."/>
            <person name="Singh A."/>
            <person name="Seah K."/>
            <person name="Emmerich C."/>
        </authorList>
    </citation>
    <scope>NUCLEOTIDE SEQUENCE</scope>
    <source>
        <strain evidence="10">ATCC30299</strain>
    </source>
</reference>
<feature type="compositionally biased region" description="Polar residues" evidence="8">
    <location>
        <begin position="347"/>
        <end position="359"/>
    </location>
</feature>
<organism evidence="10 11">
    <name type="scientific">Blepharisma stoltei</name>
    <dbReference type="NCBI Taxonomy" id="1481888"/>
    <lineage>
        <taxon>Eukaryota</taxon>
        <taxon>Sar</taxon>
        <taxon>Alveolata</taxon>
        <taxon>Ciliophora</taxon>
        <taxon>Postciliodesmatophora</taxon>
        <taxon>Heterotrichea</taxon>
        <taxon>Heterotrichida</taxon>
        <taxon>Blepharismidae</taxon>
        <taxon>Blepharisma</taxon>
    </lineage>
</organism>
<dbReference type="InterPro" id="IPR039859">
    <property type="entry name" value="PFA4/ZDH16/20/ERF2-like"/>
</dbReference>
<dbReference type="GO" id="GO:0006612">
    <property type="term" value="P:protein targeting to membrane"/>
    <property type="evidence" value="ECO:0007669"/>
    <property type="project" value="TreeGrafter"/>
</dbReference>
<evidence type="ECO:0000256" key="5">
    <source>
        <dbReference type="ARBA" id="ARBA00023136"/>
    </source>
</evidence>
<feature type="transmembrane region" description="Helical" evidence="7">
    <location>
        <begin position="42"/>
        <end position="65"/>
    </location>
</feature>
<comment type="catalytic activity">
    <reaction evidence="7">
        <text>L-cysteinyl-[protein] + hexadecanoyl-CoA = S-hexadecanoyl-L-cysteinyl-[protein] + CoA</text>
        <dbReference type="Rhea" id="RHEA:36683"/>
        <dbReference type="Rhea" id="RHEA-COMP:10131"/>
        <dbReference type="Rhea" id="RHEA-COMP:11032"/>
        <dbReference type="ChEBI" id="CHEBI:29950"/>
        <dbReference type="ChEBI" id="CHEBI:57287"/>
        <dbReference type="ChEBI" id="CHEBI:57379"/>
        <dbReference type="ChEBI" id="CHEBI:74151"/>
        <dbReference type="EC" id="2.3.1.225"/>
    </reaction>
</comment>
<evidence type="ECO:0000256" key="8">
    <source>
        <dbReference type="SAM" id="MobiDB-lite"/>
    </source>
</evidence>
<feature type="transmembrane region" description="Helical" evidence="7">
    <location>
        <begin position="183"/>
        <end position="208"/>
    </location>
</feature>
<dbReference type="Proteomes" id="UP001162131">
    <property type="component" value="Unassembled WGS sequence"/>
</dbReference>
<evidence type="ECO:0000313" key="10">
    <source>
        <dbReference type="EMBL" id="CAG9320957.1"/>
    </source>
</evidence>
<keyword evidence="6 7" id="KW-0012">Acyltransferase</keyword>
<feature type="transmembrane region" description="Helical" evidence="7">
    <location>
        <begin position="12"/>
        <end position="36"/>
    </location>
</feature>
<gene>
    <name evidence="10" type="ORF">BSTOLATCC_MIC27530</name>
</gene>
<feature type="compositionally biased region" description="Basic and acidic residues" evidence="8">
    <location>
        <begin position="337"/>
        <end position="346"/>
    </location>
</feature>